<keyword evidence="3" id="KW-1185">Reference proteome</keyword>
<proteinExistence type="predicted"/>
<evidence type="ECO:0000256" key="1">
    <source>
        <dbReference type="SAM" id="MobiDB-lite"/>
    </source>
</evidence>
<dbReference type="AlphaFoldDB" id="A0A7J7IQK3"/>
<name>A0A7J7IQK3_9RHOD</name>
<comment type="caution">
    <text evidence="2">The sequence shown here is derived from an EMBL/GenBank/DDBJ whole genome shotgun (WGS) entry which is preliminary data.</text>
</comment>
<dbReference type="EMBL" id="VWRR01000002">
    <property type="protein sequence ID" value="KAF6005009.1"/>
    <property type="molecule type" value="Genomic_DNA"/>
</dbReference>
<dbReference type="Proteomes" id="UP000530660">
    <property type="component" value="Unassembled WGS sequence"/>
</dbReference>
<feature type="region of interest" description="Disordered" evidence="1">
    <location>
        <begin position="1"/>
        <end position="25"/>
    </location>
</feature>
<evidence type="ECO:0000313" key="3">
    <source>
        <dbReference type="Proteomes" id="UP000530660"/>
    </source>
</evidence>
<accession>A0A7J7IQK3</accession>
<evidence type="ECO:0000313" key="2">
    <source>
        <dbReference type="EMBL" id="KAF6005009.1"/>
    </source>
</evidence>
<organism evidence="2 3">
    <name type="scientific">Cyanidiococcus yangmingshanensis</name>
    <dbReference type="NCBI Taxonomy" id="2690220"/>
    <lineage>
        <taxon>Eukaryota</taxon>
        <taxon>Rhodophyta</taxon>
        <taxon>Bangiophyceae</taxon>
        <taxon>Cyanidiales</taxon>
        <taxon>Cyanidiaceae</taxon>
        <taxon>Cyanidiococcus</taxon>
    </lineage>
</organism>
<protein>
    <submittedName>
        <fullName evidence="2">Uncharacterized protein</fullName>
    </submittedName>
</protein>
<reference evidence="2 3" key="1">
    <citation type="journal article" date="2020" name="J. Phycol.">
        <title>Comparative genome analysis reveals Cyanidiococcus gen. nov., a new extremophilic red algal genus sister to Cyanidioschyzon (Cyanidioschyzonaceae, Rhodophyta).</title>
        <authorList>
            <person name="Liu S.-L."/>
            <person name="Chiang Y.-R."/>
            <person name="Yoon H.S."/>
            <person name="Fu H.-Y."/>
        </authorList>
    </citation>
    <scope>NUCLEOTIDE SEQUENCE [LARGE SCALE GENOMIC DNA]</scope>
    <source>
        <strain evidence="2 3">THAL066</strain>
    </source>
</reference>
<gene>
    <name evidence="2" type="ORF">F1559_004874</name>
</gene>
<sequence length="147" mass="16437">MRLSGDDPRWTAVPHSSDARRHPTGAMPRMRALLSKHRNTTAAPASVSPMGRFRFLVSGPAGPMTTKADWTGSEYRLHVNETELSESSRIQDFARVILFLCSSDWVGAAAAGKCAFLFRVLARRLKMQLLLQERSDKNRKCRDSFTG</sequence>